<dbReference type="InterPro" id="IPR047057">
    <property type="entry name" value="MerR_fam"/>
</dbReference>
<sequence>MARAGTSGKAATAFRTIGEAAEVIGVPQHVLRFWETRFSALQPLKRGGGRRYYRPEDMALLESIRSLLHDQGMTIRGAQQLLEGLKPGAATPTVAATAASSGAGPTEGVVISGFEAAAHTGLNPTTRAVLLGIRARLADALAA</sequence>
<reference evidence="3 4" key="1">
    <citation type="submission" date="2020-08" db="EMBL/GenBank/DDBJ databases">
        <title>Genomic Encyclopedia of Type Strains, Phase IV (KMG-IV): sequencing the most valuable type-strain genomes for metagenomic binning, comparative biology and taxonomic classification.</title>
        <authorList>
            <person name="Goeker M."/>
        </authorList>
    </citation>
    <scope>NUCLEOTIDE SEQUENCE [LARGE SCALE GENOMIC DNA]</scope>
    <source>
        <strain evidence="3 4">DSM 102189</strain>
    </source>
</reference>
<dbReference type="GO" id="GO:0003700">
    <property type="term" value="F:DNA-binding transcription factor activity"/>
    <property type="evidence" value="ECO:0007669"/>
    <property type="project" value="InterPro"/>
</dbReference>
<protein>
    <submittedName>
        <fullName evidence="3">DNA-binding transcriptional MerR regulator</fullName>
    </submittedName>
</protein>
<evidence type="ECO:0000256" key="1">
    <source>
        <dbReference type="ARBA" id="ARBA00023125"/>
    </source>
</evidence>
<keyword evidence="4" id="KW-1185">Reference proteome</keyword>
<dbReference type="PANTHER" id="PTHR30204:SF15">
    <property type="entry name" value="BLL5018 PROTEIN"/>
    <property type="match status" value="1"/>
</dbReference>
<dbReference type="EMBL" id="JACIIV010000029">
    <property type="protein sequence ID" value="MBB6229009.1"/>
    <property type="molecule type" value="Genomic_DNA"/>
</dbReference>
<name>A0A841L7M8_9SPHN</name>
<dbReference type="AlphaFoldDB" id="A0A841L7M8"/>
<dbReference type="SMART" id="SM00422">
    <property type="entry name" value="HTH_MERR"/>
    <property type="match status" value="1"/>
</dbReference>
<dbReference type="GO" id="GO:0003677">
    <property type="term" value="F:DNA binding"/>
    <property type="evidence" value="ECO:0007669"/>
    <property type="project" value="UniProtKB-KW"/>
</dbReference>
<dbReference type="PANTHER" id="PTHR30204">
    <property type="entry name" value="REDOX-CYCLING DRUG-SENSING TRANSCRIPTIONAL ACTIVATOR SOXR"/>
    <property type="match status" value="1"/>
</dbReference>
<evidence type="ECO:0000313" key="3">
    <source>
        <dbReference type="EMBL" id="MBB6229009.1"/>
    </source>
</evidence>
<dbReference type="SUPFAM" id="SSF46955">
    <property type="entry name" value="Putative DNA-binding domain"/>
    <property type="match status" value="1"/>
</dbReference>
<dbReference type="Pfam" id="PF13411">
    <property type="entry name" value="MerR_1"/>
    <property type="match status" value="1"/>
</dbReference>
<dbReference type="Proteomes" id="UP000538147">
    <property type="component" value="Unassembled WGS sequence"/>
</dbReference>
<evidence type="ECO:0000259" key="2">
    <source>
        <dbReference type="PROSITE" id="PS50937"/>
    </source>
</evidence>
<gene>
    <name evidence="3" type="ORF">FHS79_003207</name>
</gene>
<evidence type="ECO:0000313" key="4">
    <source>
        <dbReference type="Proteomes" id="UP000538147"/>
    </source>
</evidence>
<dbReference type="CDD" id="cd04765">
    <property type="entry name" value="HTH_MlrA-like_sg2"/>
    <property type="match status" value="1"/>
</dbReference>
<keyword evidence="1 3" id="KW-0238">DNA-binding</keyword>
<dbReference type="Gene3D" id="1.10.1660.10">
    <property type="match status" value="1"/>
</dbReference>
<feature type="domain" description="HTH merR-type" evidence="2">
    <location>
        <begin position="16"/>
        <end position="84"/>
    </location>
</feature>
<dbReference type="PROSITE" id="PS50937">
    <property type="entry name" value="HTH_MERR_2"/>
    <property type="match status" value="1"/>
</dbReference>
<organism evidence="3 4">
    <name type="scientific">Polymorphobacter multimanifer</name>
    <dbReference type="NCBI Taxonomy" id="1070431"/>
    <lineage>
        <taxon>Bacteria</taxon>
        <taxon>Pseudomonadati</taxon>
        <taxon>Pseudomonadota</taxon>
        <taxon>Alphaproteobacteria</taxon>
        <taxon>Sphingomonadales</taxon>
        <taxon>Sphingosinicellaceae</taxon>
        <taxon>Polymorphobacter</taxon>
    </lineage>
</organism>
<comment type="caution">
    <text evidence="3">The sequence shown here is derived from an EMBL/GenBank/DDBJ whole genome shotgun (WGS) entry which is preliminary data.</text>
</comment>
<proteinExistence type="predicted"/>
<accession>A0A841L7M8</accession>
<dbReference type="RefSeq" id="WP_184202349.1">
    <property type="nucleotide sequence ID" value="NZ_BMOX01000031.1"/>
</dbReference>
<dbReference type="InterPro" id="IPR009061">
    <property type="entry name" value="DNA-bd_dom_put_sf"/>
</dbReference>
<dbReference type="InterPro" id="IPR000551">
    <property type="entry name" value="MerR-type_HTH_dom"/>
</dbReference>